<dbReference type="PANTHER" id="PTHR11239">
    <property type="entry name" value="DNA-DIRECTED RNA POLYMERASE"/>
    <property type="match status" value="1"/>
</dbReference>
<dbReference type="GO" id="GO:0006351">
    <property type="term" value="P:DNA-templated transcription"/>
    <property type="evidence" value="ECO:0007669"/>
    <property type="project" value="InterPro"/>
</dbReference>
<dbReference type="PANTHER" id="PTHR11239:SF17">
    <property type="entry name" value="DNA-DIRECTED RNA POLYMERASE SUBUNIT"/>
    <property type="match status" value="1"/>
</dbReference>
<gene>
    <name evidence="1" type="ORF">ZEAMMB73_Zm00001d004409</name>
</gene>
<dbReference type="InterPro" id="IPR012164">
    <property type="entry name" value="Rpa12/Rpb9/Rpc10/TFS"/>
</dbReference>
<dbReference type="GO" id="GO:0003899">
    <property type="term" value="F:DNA-directed RNA polymerase activity"/>
    <property type="evidence" value="ECO:0007669"/>
    <property type="project" value="InterPro"/>
</dbReference>
<proteinExistence type="predicted"/>
<dbReference type="SUPFAM" id="SSF57783">
    <property type="entry name" value="Zinc beta-ribbon"/>
    <property type="match status" value="1"/>
</dbReference>
<name>A0A1D6EF91_MAIZE</name>
<keyword evidence="1" id="KW-0804">Transcription</keyword>
<evidence type="ECO:0000313" key="1">
    <source>
        <dbReference type="EMBL" id="ONM18861.1"/>
    </source>
</evidence>
<dbReference type="ExpressionAtlas" id="A0A1D6EF91">
    <property type="expression patterns" value="baseline and differential"/>
</dbReference>
<sequence length="90" mass="10007">MSQLRASGTTRTIPGLVQEVSDNNCVYRNEVHHTAGERTQVLQDVASDPTLPRTKTVRCNLCGHGEAVFFQVFFLFCLIAFSCDIAMQSK</sequence>
<organism evidence="1">
    <name type="scientific">Zea mays</name>
    <name type="common">Maize</name>
    <dbReference type="NCBI Taxonomy" id="4577"/>
    <lineage>
        <taxon>Eukaryota</taxon>
        <taxon>Viridiplantae</taxon>
        <taxon>Streptophyta</taxon>
        <taxon>Embryophyta</taxon>
        <taxon>Tracheophyta</taxon>
        <taxon>Spermatophyta</taxon>
        <taxon>Magnoliopsida</taxon>
        <taxon>Liliopsida</taxon>
        <taxon>Poales</taxon>
        <taxon>Poaceae</taxon>
        <taxon>PACMAD clade</taxon>
        <taxon>Panicoideae</taxon>
        <taxon>Andropogonodae</taxon>
        <taxon>Andropogoneae</taxon>
        <taxon>Tripsacinae</taxon>
        <taxon>Zea</taxon>
    </lineage>
</organism>
<keyword evidence="1" id="KW-0240">DNA-directed RNA polymerase</keyword>
<dbReference type="Gene3D" id="2.20.25.10">
    <property type="match status" value="1"/>
</dbReference>
<reference evidence="1" key="1">
    <citation type="submission" date="2015-12" db="EMBL/GenBank/DDBJ databases">
        <title>Update maize B73 reference genome by single molecule sequencing technologies.</title>
        <authorList>
            <consortium name="Maize Genome Sequencing Project"/>
            <person name="Ware D."/>
        </authorList>
    </citation>
    <scope>NUCLEOTIDE SEQUENCE [LARGE SCALE GENOMIC DNA]</scope>
    <source>
        <tissue evidence="1">Seedling</tissue>
    </source>
</reference>
<dbReference type="PaxDb" id="4577-GRMZM2G023028_P01"/>
<protein>
    <submittedName>
        <fullName evidence="1">DNA-directed RNA polymerase subunit</fullName>
    </submittedName>
</protein>
<accession>A0A1D6EF91</accession>
<dbReference type="AlphaFoldDB" id="A0A1D6EF91"/>
<dbReference type="EMBL" id="CM007648">
    <property type="protein sequence ID" value="ONM18861.1"/>
    <property type="molecule type" value="Genomic_DNA"/>
</dbReference>
<dbReference type="GO" id="GO:0000428">
    <property type="term" value="C:DNA-directed RNA polymerase complex"/>
    <property type="evidence" value="ECO:0007669"/>
    <property type="project" value="UniProtKB-KW"/>
</dbReference>